<evidence type="ECO:0000256" key="5">
    <source>
        <dbReference type="SAM" id="Phobius"/>
    </source>
</evidence>
<evidence type="ECO:0000256" key="3">
    <source>
        <dbReference type="SAM" id="Coils"/>
    </source>
</evidence>
<dbReference type="GO" id="GO:0051015">
    <property type="term" value="F:actin filament binding"/>
    <property type="evidence" value="ECO:0007669"/>
    <property type="project" value="TreeGrafter"/>
</dbReference>
<organism evidence="7 8">
    <name type="scientific">Knipowitschia caucasica</name>
    <name type="common">Caucasian dwarf goby</name>
    <name type="synonym">Pomatoschistus caucasicus</name>
    <dbReference type="NCBI Taxonomy" id="637954"/>
    <lineage>
        <taxon>Eukaryota</taxon>
        <taxon>Metazoa</taxon>
        <taxon>Chordata</taxon>
        <taxon>Craniata</taxon>
        <taxon>Vertebrata</taxon>
        <taxon>Euteleostomi</taxon>
        <taxon>Actinopterygii</taxon>
        <taxon>Neopterygii</taxon>
        <taxon>Teleostei</taxon>
        <taxon>Neoteleostei</taxon>
        <taxon>Acanthomorphata</taxon>
        <taxon>Gobiaria</taxon>
        <taxon>Gobiiformes</taxon>
        <taxon>Gobioidei</taxon>
        <taxon>Gobiidae</taxon>
        <taxon>Gobiinae</taxon>
        <taxon>Knipowitschia</taxon>
    </lineage>
</organism>
<feature type="compositionally biased region" description="Basic and acidic residues" evidence="4">
    <location>
        <begin position="355"/>
        <end position="370"/>
    </location>
</feature>
<feature type="compositionally biased region" description="Basic and acidic residues" evidence="4">
    <location>
        <begin position="331"/>
        <end position="343"/>
    </location>
</feature>
<feature type="compositionally biased region" description="Polar residues" evidence="4">
    <location>
        <begin position="374"/>
        <end position="413"/>
    </location>
</feature>
<dbReference type="EMBL" id="OZ035841">
    <property type="protein sequence ID" value="CAL1590016.1"/>
    <property type="molecule type" value="Genomic_DNA"/>
</dbReference>
<dbReference type="SUPFAM" id="SSF47769">
    <property type="entry name" value="SAM/Pointed domain"/>
    <property type="match status" value="1"/>
</dbReference>
<feature type="region of interest" description="Disordered" evidence="4">
    <location>
        <begin position="960"/>
        <end position="1068"/>
    </location>
</feature>
<dbReference type="SMART" id="SM00454">
    <property type="entry name" value="SAM"/>
    <property type="match status" value="1"/>
</dbReference>
<dbReference type="PANTHER" id="PTHR16154:SF22">
    <property type="entry name" value="NEURABIN-1"/>
    <property type="match status" value="1"/>
</dbReference>
<feature type="region of interest" description="Disordered" evidence="4">
    <location>
        <begin position="283"/>
        <end position="552"/>
    </location>
</feature>
<evidence type="ECO:0000313" key="8">
    <source>
        <dbReference type="Proteomes" id="UP001497482"/>
    </source>
</evidence>
<dbReference type="GO" id="GO:0019722">
    <property type="term" value="P:calcium-mediated signaling"/>
    <property type="evidence" value="ECO:0007669"/>
    <property type="project" value="TreeGrafter"/>
</dbReference>
<gene>
    <name evidence="7" type="ORF">KC01_LOCUS19590</name>
</gene>
<feature type="compositionally biased region" description="Basic and acidic residues" evidence="4">
    <location>
        <begin position="472"/>
        <end position="486"/>
    </location>
</feature>
<dbReference type="GO" id="GO:0030425">
    <property type="term" value="C:dendrite"/>
    <property type="evidence" value="ECO:0007669"/>
    <property type="project" value="TreeGrafter"/>
</dbReference>
<dbReference type="InterPro" id="IPR001660">
    <property type="entry name" value="SAM"/>
</dbReference>
<keyword evidence="8" id="KW-1185">Reference proteome</keyword>
<evidence type="ECO:0000256" key="1">
    <source>
        <dbReference type="ARBA" id="ARBA00022553"/>
    </source>
</evidence>
<evidence type="ECO:0000256" key="2">
    <source>
        <dbReference type="ARBA" id="ARBA00023054"/>
    </source>
</evidence>
<feature type="transmembrane region" description="Helical" evidence="5">
    <location>
        <begin position="73"/>
        <end position="94"/>
    </location>
</feature>
<evidence type="ECO:0000256" key="4">
    <source>
        <dbReference type="SAM" id="MobiDB-lite"/>
    </source>
</evidence>
<keyword evidence="5" id="KW-1133">Transmembrane helix</keyword>
<sequence length="1180" mass="131269">MIVDFRKSTVPPPPPSVMDSPITSVESFRFLGTTITQDLKWEPTISSLIKKAQQRMYFLRQLRKAKLPAQMLVQFYTAIIESILTSSITVWFAGATVRDKQRLQRIVRSAEEVIGRSLPSLQDLVPLTAQALLQHAPSGEKERSGLRLRASATCSCRITESSTEAPLDLPLHTSFPSAERVHLLLPLRTGRILCHTRTQCRWALTHDPLKMMKTEPSGERTLRSASPHRNAYRAEFQALKKAFDQPHKDGDAKPKEPRQPRGRQYGAHVSRIKDMFMQMGTENPAAKTRGGEEVSPQKIAKPTNFVNKTDGSVVKLQHSSSSERIGAPGHKFSETRKLFEQQSRDQSQSPVFPSSRDKRGSHEQLDDWRGPRSNRGSQDSLDSLCSRTDAASPTVSQLSAVFENHSQAQSSYRSPGRRALYSPDGLQRPGEVSEDDCRLSPVRGTYRSRTAGGKLPSSISAEEFRSLSPTVEAREVRANDYSRSPKDVPNANTNGTQLNGSYKKAQEDKSNKDLDEAKSPERSLPTTDPEPVSDRGGSAEGPEEEEDSRGPRVVYTADGDACFQGWGESCTDAEDELYADDEHDFVYDPGAEVHQLPGLPPERLEEIPAKRKISFSTGPITDDGENALAVGQCAVLSGCELAKGLSAAPHRLTYLEHRAACWSGKTNVSRNKRHLLGFSHTEPGLEMFVIGRERPGQQSEVASLIQQTLEQERRQRELLEQQYAHYDADDDEQTGEYATDDEDTPAVPGQKSIEVFELPESEDVLSPDDLDANKLYQKFKQLQIKHTVTEAEIQKLKNKLSSVEHEKQRWEKEKCQLKASIEENKERMLKLEAYWIEAQTLCHTVNEHLKEAQAQYQALDKKYSKAKKLIKDYQQKEVELLQKEDSERRRLEDAEKAHLAEIQGLQVRICSLEAELVQLMQQNGLQLNNNNSNACERRASAPPGEMEVSAAKNMCRGLGHQAGSAEGEASEAGSFDEVPARGPGSREGSPRSQAVPRGCRQQGSPLRSGPCGGAEQPRSSEASVEDSPGKLKAKDPSLSKDLSSSSSVDVSGVVDGSRRGPSPLALSSDESLDMIDDEILDQQSQPQARSVADWSPEQVALWLMGLGLEHHIPQFTASNIQGEELLQLDSTELKALGVSSSQDRVLIKRKIKELKVLQEKMLCRPQEHSRRRDTEHNEEE</sequence>
<evidence type="ECO:0000313" key="7">
    <source>
        <dbReference type="EMBL" id="CAL1590016.1"/>
    </source>
</evidence>
<reference evidence="7 8" key="1">
    <citation type="submission" date="2024-04" db="EMBL/GenBank/DDBJ databases">
        <authorList>
            <person name="Waldvogel A.-M."/>
            <person name="Schoenle A."/>
        </authorList>
    </citation>
    <scope>NUCLEOTIDE SEQUENCE [LARGE SCALE GENOMIC DNA]</scope>
</reference>
<dbReference type="GO" id="GO:0005737">
    <property type="term" value="C:cytoplasm"/>
    <property type="evidence" value="ECO:0007669"/>
    <property type="project" value="TreeGrafter"/>
</dbReference>
<dbReference type="InterPro" id="IPR013761">
    <property type="entry name" value="SAM/pointed_sf"/>
</dbReference>
<feature type="region of interest" description="Disordered" evidence="4">
    <location>
        <begin position="243"/>
        <end position="267"/>
    </location>
</feature>
<dbReference type="GO" id="GO:0014069">
    <property type="term" value="C:postsynaptic density"/>
    <property type="evidence" value="ECO:0007669"/>
    <property type="project" value="TreeGrafter"/>
</dbReference>
<feature type="coiled-coil region" evidence="3">
    <location>
        <begin position="779"/>
        <end position="813"/>
    </location>
</feature>
<evidence type="ECO:0000259" key="6">
    <source>
        <dbReference type="PROSITE" id="PS50105"/>
    </source>
</evidence>
<feature type="domain" description="SAM" evidence="6">
    <location>
        <begin position="1094"/>
        <end position="1157"/>
    </location>
</feature>
<feature type="compositionally biased region" description="Acidic residues" evidence="4">
    <location>
        <begin position="728"/>
        <end position="744"/>
    </location>
</feature>
<feature type="region of interest" description="Disordered" evidence="4">
    <location>
        <begin position="726"/>
        <end position="747"/>
    </location>
</feature>
<feature type="compositionally biased region" description="Basic and acidic residues" evidence="4">
    <location>
        <begin position="1027"/>
        <end position="1038"/>
    </location>
</feature>
<name>A0AAV2KLU3_KNICA</name>
<dbReference type="GO" id="GO:0007015">
    <property type="term" value="P:actin filament organization"/>
    <property type="evidence" value="ECO:0007669"/>
    <property type="project" value="TreeGrafter"/>
</dbReference>
<protein>
    <recommendedName>
        <fullName evidence="6">SAM domain-containing protein</fullName>
    </recommendedName>
</protein>
<keyword evidence="5" id="KW-0472">Membrane</keyword>
<feature type="compositionally biased region" description="Basic and acidic residues" evidence="4">
    <location>
        <begin position="243"/>
        <end position="259"/>
    </location>
</feature>
<keyword evidence="1" id="KW-0597">Phosphoprotein</keyword>
<dbReference type="FunFam" id="1.10.150.50:FF:000008">
    <property type="entry name" value="Neurabin-1 isoform 1-like protein"/>
    <property type="match status" value="1"/>
</dbReference>
<dbReference type="GO" id="GO:0008168">
    <property type="term" value="F:methyltransferase activity"/>
    <property type="evidence" value="ECO:0007669"/>
    <property type="project" value="InterPro"/>
</dbReference>
<dbReference type="InterPro" id="IPR043446">
    <property type="entry name" value="Neurabin-like"/>
</dbReference>
<dbReference type="GO" id="GO:0031175">
    <property type="term" value="P:neuron projection development"/>
    <property type="evidence" value="ECO:0007669"/>
    <property type="project" value="TreeGrafter"/>
</dbReference>
<dbReference type="Proteomes" id="UP001497482">
    <property type="component" value="Chromosome 19"/>
</dbReference>
<dbReference type="PANTHER" id="PTHR16154">
    <property type="entry name" value="NEURABIN"/>
    <property type="match status" value="1"/>
</dbReference>
<keyword evidence="2 3" id="KW-0175">Coiled coil</keyword>
<keyword evidence="5" id="KW-0812">Transmembrane</keyword>
<dbReference type="CDD" id="cd09512">
    <property type="entry name" value="SAM_Neurabin-like"/>
    <property type="match status" value="1"/>
</dbReference>
<feature type="coiled-coil region" evidence="3">
    <location>
        <begin position="842"/>
        <end position="883"/>
    </location>
</feature>
<dbReference type="Gene3D" id="1.10.150.50">
    <property type="entry name" value="Transcription Factor, Ets-1"/>
    <property type="match status" value="1"/>
</dbReference>
<feature type="compositionally biased region" description="Polar residues" evidence="4">
    <location>
        <begin position="490"/>
        <end position="500"/>
    </location>
</feature>
<dbReference type="GO" id="GO:0016706">
    <property type="term" value="F:2-oxoglutarate-dependent dioxygenase activity"/>
    <property type="evidence" value="ECO:0007669"/>
    <property type="project" value="InterPro"/>
</dbReference>
<feature type="compositionally biased region" description="Low complexity" evidence="4">
    <location>
        <begin position="962"/>
        <end position="973"/>
    </location>
</feature>
<feature type="compositionally biased region" description="Basic and acidic residues" evidence="4">
    <location>
        <begin position="504"/>
        <end position="521"/>
    </location>
</feature>
<dbReference type="PROSITE" id="PS50105">
    <property type="entry name" value="SAM_DOMAIN"/>
    <property type="match status" value="1"/>
</dbReference>
<dbReference type="AlphaFoldDB" id="A0AAV2KLU3"/>
<feature type="compositionally biased region" description="Low complexity" evidence="4">
    <location>
        <begin position="1039"/>
        <end position="1062"/>
    </location>
</feature>
<dbReference type="InterPro" id="IPR015095">
    <property type="entry name" value="AlkB_hom8_N"/>
</dbReference>
<dbReference type="Pfam" id="PF07647">
    <property type="entry name" value="SAM_2"/>
    <property type="match status" value="1"/>
</dbReference>
<accession>A0AAV2KLU3</accession>
<dbReference type="GO" id="GO:0015629">
    <property type="term" value="C:actin cytoskeleton"/>
    <property type="evidence" value="ECO:0007669"/>
    <property type="project" value="TreeGrafter"/>
</dbReference>
<proteinExistence type="predicted"/>
<dbReference type="Pfam" id="PF09004">
    <property type="entry name" value="ALKBH8_N"/>
    <property type="match status" value="1"/>
</dbReference>